<protein>
    <submittedName>
        <fullName evidence="1">Uncharacterized protein</fullName>
    </submittedName>
</protein>
<dbReference type="AlphaFoldDB" id="A0A7V8IHI8"/>
<gene>
    <name evidence="1" type="ORF">OI69_13815</name>
</gene>
<keyword evidence="2" id="KW-1185">Reference proteome</keyword>
<reference evidence="1 2" key="1">
    <citation type="submission" date="2014-10" db="EMBL/GenBank/DDBJ databases">
        <title>Genome sequence of Pectobacterium carotovorum M022.</title>
        <authorList>
            <person name="Chan K.-G."/>
            <person name="Tan W.-S."/>
        </authorList>
    </citation>
    <scope>NUCLEOTIDE SEQUENCE [LARGE SCALE GENOMIC DNA]</scope>
    <source>
        <strain evidence="1 2">M022</strain>
    </source>
</reference>
<dbReference type="Proteomes" id="UP000053038">
    <property type="component" value="Unassembled WGS sequence"/>
</dbReference>
<evidence type="ECO:0000313" key="2">
    <source>
        <dbReference type="Proteomes" id="UP000053038"/>
    </source>
</evidence>
<organism evidence="1 2">
    <name type="scientific">Pectobacterium fontis</name>
    <dbReference type="NCBI Taxonomy" id="2558042"/>
    <lineage>
        <taxon>Bacteria</taxon>
        <taxon>Pseudomonadati</taxon>
        <taxon>Pseudomonadota</taxon>
        <taxon>Gammaproteobacteria</taxon>
        <taxon>Enterobacterales</taxon>
        <taxon>Pectobacteriaceae</taxon>
        <taxon>Pectobacterium</taxon>
    </lineage>
</organism>
<accession>A0A7V8IHI8</accession>
<dbReference type="EMBL" id="JSXC01000037">
    <property type="protein sequence ID" value="KHN50734.1"/>
    <property type="molecule type" value="Genomic_DNA"/>
</dbReference>
<sequence length="247" mass="28156">MALINMAKIQIINDGGYTLINDSFLNMSMKLKGSLLMTSGDDYYYQDVTYTARSGSYQPIIAVRCTSHKATVYRTIKNGNQYTFRILFGDNDSALFPSIAVGDYYVFDIDADDYLGTGHVILRNQSGKIVFDSDLKYMRVLSIHSFPEFRLNNQPRTEINNDPNKKLASVCLNYGYYYQYSSYYEDITNQYEIDIFYMYDAIIFKSESFVNQAYTFSAYSYVQVSSGGAGSSISIPGTYMIIDVTNY</sequence>
<proteinExistence type="predicted"/>
<name>A0A7V8IHI8_9GAMM</name>
<evidence type="ECO:0000313" key="1">
    <source>
        <dbReference type="EMBL" id="KHN50734.1"/>
    </source>
</evidence>
<comment type="caution">
    <text evidence="1">The sequence shown here is derived from an EMBL/GenBank/DDBJ whole genome shotgun (WGS) entry which is preliminary data.</text>
</comment>